<dbReference type="AlphaFoldDB" id="U9UJL6"/>
<name>U9UJL6_RHIID</name>
<dbReference type="EMBL" id="KI277866">
    <property type="protein sequence ID" value="ESA19882.1"/>
    <property type="molecule type" value="Genomic_DNA"/>
</dbReference>
<organism evidence="1">
    <name type="scientific">Rhizophagus irregularis (strain DAOM 181602 / DAOM 197198 / MUCL 43194)</name>
    <name type="common">Arbuscular mycorrhizal fungus</name>
    <name type="synonym">Glomus intraradices</name>
    <dbReference type="NCBI Taxonomy" id="747089"/>
    <lineage>
        <taxon>Eukaryota</taxon>
        <taxon>Fungi</taxon>
        <taxon>Fungi incertae sedis</taxon>
        <taxon>Mucoromycota</taxon>
        <taxon>Glomeromycotina</taxon>
        <taxon>Glomeromycetes</taxon>
        <taxon>Glomerales</taxon>
        <taxon>Glomeraceae</taxon>
        <taxon>Rhizophagus</taxon>
    </lineage>
</organism>
<gene>
    <name evidence="1" type="ORF">GLOINDRAFT_19130</name>
</gene>
<dbReference type="HOGENOM" id="CLU_2980211_0_0_1"/>
<reference evidence="1" key="1">
    <citation type="submission" date="2013-07" db="EMBL/GenBank/DDBJ databases">
        <title>The genome of an arbuscular mycorrhizal fungus provides insights into the evolution of the oldest plant symbiosis.</title>
        <authorList>
            <consortium name="DOE Joint Genome Institute"/>
            <person name="Tisserant E."/>
            <person name="Malbreil M."/>
            <person name="Kuo A."/>
            <person name="Kohler A."/>
            <person name="Symeonidi A."/>
            <person name="Balestrini R."/>
            <person name="Charron P."/>
            <person name="Duensing N."/>
            <person name="Frei-dit-Frey N."/>
            <person name="Gianinazzi-Pearson V."/>
            <person name="Gilbert B."/>
            <person name="Handa Y."/>
            <person name="Hijri M."/>
            <person name="Kaul R."/>
            <person name="Kawaguchi M."/>
            <person name="Krajinski F."/>
            <person name="Lammers P."/>
            <person name="Lapierre D."/>
            <person name="Masclaux F.G."/>
            <person name="Murat C."/>
            <person name="Morin E."/>
            <person name="Ndikumana S."/>
            <person name="Pagni M."/>
            <person name="Petitpierre D."/>
            <person name="Requena N."/>
            <person name="Rosikiewicz P."/>
            <person name="Riley R."/>
            <person name="Saito K."/>
            <person name="San Clemente H."/>
            <person name="Shapiro H."/>
            <person name="van Tuinen D."/>
            <person name="Becard G."/>
            <person name="Bonfante P."/>
            <person name="Paszkowski U."/>
            <person name="Shachar-Hill Y."/>
            <person name="Young J.P."/>
            <person name="Sanders I.R."/>
            <person name="Henrissat B."/>
            <person name="Rensing S.A."/>
            <person name="Grigoriev I.V."/>
            <person name="Corradi N."/>
            <person name="Roux C."/>
            <person name="Martin F."/>
        </authorList>
    </citation>
    <scope>NUCLEOTIDE SEQUENCE</scope>
    <source>
        <strain evidence="1">DAOM 197198</strain>
    </source>
</reference>
<evidence type="ECO:0000313" key="1">
    <source>
        <dbReference type="EMBL" id="ESA19882.1"/>
    </source>
</evidence>
<sequence>MICIFLFCIIIVTIFSRIFGVNPKMVGLALERPAFTVFGPGFRTRTDYICCASDADLR</sequence>
<protein>
    <submittedName>
        <fullName evidence="1">Uncharacterized protein</fullName>
    </submittedName>
</protein>
<accession>U9UJL6</accession>
<proteinExistence type="predicted"/>